<dbReference type="InterPro" id="IPR000943">
    <property type="entry name" value="RNA_pol_sigma70"/>
</dbReference>
<sequence>MKNINIEKITKFLLNPLPQRSVDVLARRFGLLGNAKSTLDSVGKTYGITRERVRQIEFCALANIRANLLPKDQKCQNILDILNKELNDCGQIVSEADFLGNIAPDNSEKQNYIRFFLTLGGTFKKFKEDDAFFCRWSVADHNKIEKVQAALNALSKKLSVDDVFTEEEIIDKFKEHSASLGFSSGLEKAHICSWLRMSKNTARNSLGEWGLSYSPSIRPRGIRDYTYLIMRKHGSPMHFTEVSKAIQTNLGKPAHVQTVHNELIKDDRFVLVGRGLYALKEWGYMPGSVRDVMNKILKKEGPLSKLDLMKKVLKERHVRESTISINLQNRKFFKKLASDLYHVV</sequence>
<evidence type="ECO:0000313" key="2">
    <source>
        <dbReference type="EMBL" id="OHA14081.1"/>
    </source>
</evidence>
<dbReference type="GO" id="GO:0006352">
    <property type="term" value="P:DNA-templated transcription initiation"/>
    <property type="evidence" value="ECO:0007669"/>
    <property type="project" value="InterPro"/>
</dbReference>
<dbReference type="InterPro" id="IPR013324">
    <property type="entry name" value="RNA_pol_sigma_r3/r4-like"/>
</dbReference>
<protein>
    <recommendedName>
        <fullName evidence="1">RNA polymerase sigma-70 region 4 domain-containing protein</fullName>
    </recommendedName>
</protein>
<dbReference type="PRINTS" id="PR00046">
    <property type="entry name" value="SIGMA70FCT"/>
</dbReference>
<dbReference type="EMBL" id="MHQZ01000017">
    <property type="protein sequence ID" value="OHA14081.1"/>
    <property type="molecule type" value="Genomic_DNA"/>
</dbReference>
<dbReference type="InterPro" id="IPR038087">
    <property type="entry name" value="RNAP_delta_N_dom_sf"/>
</dbReference>
<dbReference type="Gene3D" id="1.10.10.10">
    <property type="entry name" value="Winged helix-like DNA-binding domain superfamily/Winged helix DNA-binding domain"/>
    <property type="match status" value="1"/>
</dbReference>
<proteinExistence type="predicted"/>
<dbReference type="InterPro" id="IPR050239">
    <property type="entry name" value="Sigma-70_RNA_pol_init_factors"/>
</dbReference>
<dbReference type="InterPro" id="IPR007630">
    <property type="entry name" value="RNA_pol_sigma70_r4"/>
</dbReference>
<accession>A0A1G2LTG8</accession>
<organism evidence="2 3">
    <name type="scientific">Candidatus Tagabacteria bacterium RIFCSPLOWO2_01_FULL_39_11</name>
    <dbReference type="NCBI Taxonomy" id="1802295"/>
    <lineage>
        <taxon>Bacteria</taxon>
        <taxon>Candidatus Tagaibacteriota</taxon>
    </lineage>
</organism>
<dbReference type="AlphaFoldDB" id="A0A1G2LTG8"/>
<dbReference type="Gene3D" id="1.10.10.1250">
    <property type="entry name" value="RNA polymerase, subunit delta, N-terminal domain"/>
    <property type="match status" value="1"/>
</dbReference>
<dbReference type="Pfam" id="PF04545">
    <property type="entry name" value="Sigma70_r4"/>
    <property type="match status" value="1"/>
</dbReference>
<dbReference type="SUPFAM" id="SSF88659">
    <property type="entry name" value="Sigma3 and sigma4 domains of RNA polymerase sigma factors"/>
    <property type="match status" value="1"/>
</dbReference>
<evidence type="ECO:0000313" key="3">
    <source>
        <dbReference type="Proteomes" id="UP000178302"/>
    </source>
</evidence>
<dbReference type="Proteomes" id="UP000178302">
    <property type="component" value="Unassembled WGS sequence"/>
</dbReference>
<comment type="caution">
    <text evidence="2">The sequence shown here is derived from an EMBL/GenBank/DDBJ whole genome shotgun (WGS) entry which is preliminary data.</text>
</comment>
<gene>
    <name evidence="2" type="ORF">A2909_02680</name>
</gene>
<dbReference type="PANTHER" id="PTHR30603:SF67">
    <property type="entry name" value="RNA POLYMERASE SIGMA FACTOR RPOS"/>
    <property type="match status" value="1"/>
</dbReference>
<reference evidence="2 3" key="1">
    <citation type="journal article" date="2016" name="Nat. Commun.">
        <title>Thousands of microbial genomes shed light on interconnected biogeochemical processes in an aquifer system.</title>
        <authorList>
            <person name="Anantharaman K."/>
            <person name="Brown C.T."/>
            <person name="Hug L.A."/>
            <person name="Sharon I."/>
            <person name="Castelle C.J."/>
            <person name="Probst A.J."/>
            <person name="Thomas B.C."/>
            <person name="Singh A."/>
            <person name="Wilkins M.J."/>
            <person name="Karaoz U."/>
            <person name="Brodie E.L."/>
            <person name="Williams K.H."/>
            <person name="Hubbard S.S."/>
            <person name="Banfield J.F."/>
        </authorList>
    </citation>
    <scope>NUCLEOTIDE SEQUENCE [LARGE SCALE GENOMIC DNA]</scope>
</reference>
<dbReference type="PANTHER" id="PTHR30603">
    <property type="entry name" value="RNA POLYMERASE SIGMA FACTOR RPO"/>
    <property type="match status" value="1"/>
</dbReference>
<dbReference type="GO" id="GO:0003700">
    <property type="term" value="F:DNA-binding transcription factor activity"/>
    <property type="evidence" value="ECO:0007669"/>
    <property type="project" value="InterPro"/>
</dbReference>
<dbReference type="InterPro" id="IPR036388">
    <property type="entry name" value="WH-like_DNA-bd_sf"/>
</dbReference>
<evidence type="ECO:0000259" key="1">
    <source>
        <dbReference type="Pfam" id="PF04545"/>
    </source>
</evidence>
<name>A0A1G2LTG8_9BACT</name>
<feature type="domain" description="RNA polymerase sigma-70 region 4" evidence="1">
    <location>
        <begin position="14"/>
        <end position="65"/>
    </location>
</feature>